<feature type="domain" description="THIF-type NAD/FAD binding fold" evidence="2">
    <location>
        <begin position="101"/>
        <end position="317"/>
    </location>
</feature>
<dbReference type="GO" id="GO:0016779">
    <property type="term" value="F:nucleotidyltransferase activity"/>
    <property type="evidence" value="ECO:0007669"/>
    <property type="project" value="UniProtKB-KW"/>
</dbReference>
<feature type="transmembrane region" description="Helical" evidence="1">
    <location>
        <begin position="415"/>
        <end position="439"/>
    </location>
</feature>
<protein>
    <submittedName>
        <fullName evidence="3">Molybdopterin or thiamine biosynthesis adenylyltransferase</fullName>
    </submittedName>
</protein>
<dbReference type="STRING" id="1121316.SAMN02745207_02281"/>
<dbReference type="GO" id="GO:0061504">
    <property type="term" value="P:cyclic threonylcarbamoyladenosine biosynthetic process"/>
    <property type="evidence" value="ECO:0007669"/>
    <property type="project" value="TreeGrafter"/>
</dbReference>
<sequence>MSETYYINCFIPVTIKENEVFFGITMGKSSQKHKFHFIEKQKEIIKKLIAGESFSKEELIEYLGEDTVNYFIKNKIILNHTQDTQSICSRTNAYFNMHLNSRALNKLKKSTVLLLGCGGIGTHVAWNLTTIGIGKIVLLDFDKIELSNLNRQLLFDVNDVGKSKVEVLKNKLRNINPMIEIETINTKITSEKVLKDIFLKYPSDLIIKTLDSPTEFPMWIDSLCSKLKINYIAGITSGMFSLIGPTYIAGFSHGYSDFFDSIKQYEIVSGIAPSISIQQSYCGSEISNEALKLLTMMDLRTLKYINKIHYIDIIRNVEMDMIPKDAFIEADIDYKEGIRKNILMVSLIFIISVLLTNWNALFWIGACFLIIAPLFLYKTSKYISMSVFINLSWYMLIGIISLIVKNHHLSDNMSFYTIISSITVLFIFFSLIIFVGTVISRGMFEFKVSIGKMFSGGK</sequence>
<dbReference type="SUPFAM" id="SSF69572">
    <property type="entry name" value="Activating enzymes of the ubiquitin-like proteins"/>
    <property type="match status" value="1"/>
</dbReference>
<keyword evidence="1" id="KW-0472">Membrane</keyword>
<evidence type="ECO:0000313" key="3">
    <source>
        <dbReference type="EMBL" id="SHH74137.1"/>
    </source>
</evidence>
<keyword evidence="1" id="KW-0812">Transmembrane</keyword>
<name>A0A1M5VFW3_9CLOT</name>
<dbReference type="OrthoDB" id="9804286at2"/>
<dbReference type="PANTHER" id="PTHR43267:SF1">
    <property type="entry name" value="TRNA THREONYLCARBAMOYLADENOSINE DEHYDRATASE"/>
    <property type="match status" value="1"/>
</dbReference>
<feature type="transmembrane region" description="Helical" evidence="1">
    <location>
        <begin position="342"/>
        <end position="375"/>
    </location>
</feature>
<organism evidence="3 4">
    <name type="scientific">Clostridium grantii DSM 8605</name>
    <dbReference type="NCBI Taxonomy" id="1121316"/>
    <lineage>
        <taxon>Bacteria</taxon>
        <taxon>Bacillati</taxon>
        <taxon>Bacillota</taxon>
        <taxon>Clostridia</taxon>
        <taxon>Eubacteriales</taxon>
        <taxon>Clostridiaceae</taxon>
        <taxon>Clostridium</taxon>
    </lineage>
</organism>
<keyword evidence="4" id="KW-1185">Reference proteome</keyword>
<dbReference type="Pfam" id="PF00899">
    <property type="entry name" value="ThiF"/>
    <property type="match status" value="1"/>
</dbReference>
<evidence type="ECO:0000256" key="1">
    <source>
        <dbReference type="SAM" id="Phobius"/>
    </source>
</evidence>
<keyword evidence="3" id="KW-0808">Transferase</keyword>
<dbReference type="EMBL" id="FQXM01000011">
    <property type="protein sequence ID" value="SHH74137.1"/>
    <property type="molecule type" value="Genomic_DNA"/>
</dbReference>
<dbReference type="InterPro" id="IPR035985">
    <property type="entry name" value="Ubiquitin-activating_enz"/>
</dbReference>
<dbReference type="GO" id="GO:0008641">
    <property type="term" value="F:ubiquitin-like modifier activating enzyme activity"/>
    <property type="evidence" value="ECO:0007669"/>
    <property type="project" value="InterPro"/>
</dbReference>
<dbReference type="GO" id="GO:0061503">
    <property type="term" value="F:tRNA threonylcarbamoyladenosine dehydratase"/>
    <property type="evidence" value="ECO:0007669"/>
    <property type="project" value="TreeGrafter"/>
</dbReference>
<dbReference type="Proteomes" id="UP000184447">
    <property type="component" value="Unassembled WGS sequence"/>
</dbReference>
<feature type="transmembrane region" description="Helical" evidence="1">
    <location>
        <begin position="382"/>
        <end position="403"/>
    </location>
</feature>
<accession>A0A1M5VFW3</accession>
<proteinExistence type="predicted"/>
<evidence type="ECO:0000313" key="4">
    <source>
        <dbReference type="Proteomes" id="UP000184447"/>
    </source>
</evidence>
<keyword evidence="3" id="KW-0548">Nucleotidyltransferase</keyword>
<dbReference type="InterPro" id="IPR000594">
    <property type="entry name" value="ThiF_NAD_FAD-bd"/>
</dbReference>
<gene>
    <name evidence="3" type="ORF">SAMN02745207_02281</name>
</gene>
<dbReference type="Gene3D" id="3.40.50.720">
    <property type="entry name" value="NAD(P)-binding Rossmann-like Domain"/>
    <property type="match status" value="1"/>
</dbReference>
<dbReference type="RefSeq" id="WP_073338554.1">
    <property type="nucleotide sequence ID" value="NZ_FQXM01000011.1"/>
</dbReference>
<keyword evidence="1" id="KW-1133">Transmembrane helix</keyword>
<dbReference type="AlphaFoldDB" id="A0A1M5VFW3"/>
<evidence type="ECO:0000259" key="2">
    <source>
        <dbReference type="Pfam" id="PF00899"/>
    </source>
</evidence>
<reference evidence="3 4" key="1">
    <citation type="submission" date="2016-11" db="EMBL/GenBank/DDBJ databases">
        <authorList>
            <person name="Jaros S."/>
            <person name="Januszkiewicz K."/>
            <person name="Wedrychowicz H."/>
        </authorList>
    </citation>
    <scope>NUCLEOTIDE SEQUENCE [LARGE SCALE GENOMIC DNA]</scope>
    <source>
        <strain evidence="3 4">DSM 8605</strain>
    </source>
</reference>
<dbReference type="PANTHER" id="PTHR43267">
    <property type="entry name" value="TRNA THREONYLCARBAMOYLADENOSINE DEHYDRATASE"/>
    <property type="match status" value="1"/>
</dbReference>
<dbReference type="InterPro" id="IPR045886">
    <property type="entry name" value="ThiF/MoeB/HesA"/>
</dbReference>